<keyword evidence="7" id="KW-1185">Reference proteome</keyword>
<dbReference type="PANTHER" id="PTHR12631:SF10">
    <property type="entry name" value="BETA-XYLOSIDASE-LIKE PROTEIN-RELATED"/>
    <property type="match status" value="1"/>
</dbReference>
<evidence type="ECO:0000313" key="6">
    <source>
        <dbReference type="EMBL" id="MFD0924347.1"/>
    </source>
</evidence>
<keyword evidence="1 3" id="KW-0378">Hydrolase</keyword>
<evidence type="ECO:0000256" key="1">
    <source>
        <dbReference type="ARBA" id="ARBA00022801"/>
    </source>
</evidence>
<dbReference type="Pfam" id="PF00150">
    <property type="entry name" value="Cellulase"/>
    <property type="match status" value="1"/>
</dbReference>
<sequence>MHRARTLKPSALTTRITTALTGLASVAAIVGVAALAPPSAQLAVTPMAAIVDSPDTVGISDNDLYWDANDPAAITDSLDKMQALGVQNIRIAVPWAGIEPVDGNYDWSRVDAMVNAADARGMGILAVVSTSPTWTRAAGSDVYAPPTNPATMADFLRTLSSRYAGKIGAYEVWNEPNYYVAYQPAPDPAGYTALLKAAYPAIKAGDPDAQVIGGVLGSTLTWGNYTMNPVDFVQQMYADGAEGSFDALSFHPYQNTLMFSQGPAMTQESPLGQLTRIRTIMSTNGDASKEIWSSEYGLPTGVVGEQNQASFMNDFLTTWSTLPYAGPSFVYTLQDRNTADTTDPESTFGIYRDDGTGKPVASVIAAFIASHRTSSSTAVARDAALVSKATTTAASTSAATPTASTPTASTPTESTPVTTPSTSSTAPTPDVATPAASTTTTPSTTTEPAVTEPATTDATAADASAAEARTAAATTAAATATAPSATEPATTAPTATTQEATPTASAAP</sequence>
<reference evidence="7" key="1">
    <citation type="journal article" date="2019" name="Int. J. Syst. Evol. Microbiol.">
        <title>The Global Catalogue of Microorganisms (GCM) 10K type strain sequencing project: providing services to taxonomists for standard genome sequencing and annotation.</title>
        <authorList>
            <consortium name="The Broad Institute Genomics Platform"/>
            <consortium name="The Broad Institute Genome Sequencing Center for Infectious Disease"/>
            <person name="Wu L."/>
            <person name="Ma J."/>
        </authorList>
    </citation>
    <scope>NUCLEOTIDE SEQUENCE [LARGE SCALE GENOMIC DNA]</scope>
    <source>
        <strain evidence="7">CCUG 50873</strain>
    </source>
</reference>
<evidence type="ECO:0000256" key="4">
    <source>
        <dbReference type="SAM" id="MobiDB-lite"/>
    </source>
</evidence>
<evidence type="ECO:0000256" key="2">
    <source>
        <dbReference type="ARBA" id="ARBA00023295"/>
    </source>
</evidence>
<gene>
    <name evidence="6" type="ORF">ACFQ04_01225</name>
</gene>
<proteinExistence type="inferred from homology"/>
<feature type="domain" description="Glycoside hydrolase family 5" evidence="5">
    <location>
        <begin position="70"/>
        <end position="298"/>
    </location>
</feature>
<dbReference type="InterPro" id="IPR001547">
    <property type="entry name" value="Glyco_hydro_5"/>
</dbReference>
<protein>
    <submittedName>
        <fullName evidence="6">Cellulase family glycosylhydrolase</fullName>
    </submittedName>
</protein>
<name>A0ABW3G116_9NOCA</name>
<dbReference type="InterPro" id="IPR017853">
    <property type="entry name" value="GH"/>
</dbReference>
<dbReference type="Gene3D" id="3.20.20.80">
    <property type="entry name" value="Glycosidases"/>
    <property type="match status" value="1"/>
</dbReference>
<comment type="caution">
    <text evidence="6">The sequence shown here is derived from an EMBL/GenBank/DDBJ whole genome shotgun (WGS) entry which is preliminary data.</text>
</comment>
<organism evidence="6 7">
    <name type="scientific">Williamsia deligens</name>
    <dbReference type="NCBI Taxonomy" id="321325"/>
    <lineage>
        <taxon>Bacteria</taxon>
        <taxon>Bacillati</taxon>
        <taxon>Actinomycetota</taxon>
        <taxon>Actinomycetes</taxon>
        <taxon>Mycobacteriales</taxon>
        <taxon>Nocardiaceae</taxon>
        <taxon>Williamsia</taxon>
    </lineage>
</organism>
<dbReference type="EMBL" id="JBHTIL010000001">
    <property type="protein sequence ID" value="MFD0924347.1"/>
    <property type="molecule type" value="Genomic_DNA"/>
</dbReference>
<accession>A0ABW3G116</accession>
<keyword evidence="2 3" id="KW-0326">Glycosidase</keyword>
<evidence type="ECO:0000256" key="3">
    <source>
        <dbReference type="RuleBase" id="RU361153"/>
    </source>
</evidence>
<dbReference type="InterPro" id="IPR051923">
    <property type="entry name" value="Glycosyl_Hydrolase_39"/>
</dbReference>
<evidence type="ECO:0000259" key="5">
    <source>
        <dbReference type="Pfam" id="PF00150"/>
    </source>
</evidence>
<comment type="similarity">
    <text evidence="3">Belongs to the glycosyl hydrolase 5 (cellulase A) family.</text>
</comment>
<feature type="region of interest" description="Disordered" evidence="4">
    <location>
        <begin position="391"/>
        <end position="508"/>
    </location>
</feature>
<dbReference type="PANTHER" id="PTHR12631">
    <property type="entry name" value="ALPHA-L-IDURONIDASE"/>
    <property type="match status" value="1"/>
</dbReference>
<dbReference type="SUPFAM" id="SSF51445">
    <property type="entry name" value="(Trans)glycosidases"/>
    <property type="match status" value="1"/>
</dbReference>
<evidence type="ECO:0000313" key="7">
    <source>
        <dbReference type="Proteomes" id="UP001597068"/>
    </source>
</evidence>
<dbReference type="RefSeq" id="WP_253647608.1">
    <property type="nucleotide sequence ID" value="NZ_BAAAMO010000002.1"/>
</dbReference>
<dbReference type="Proteomes" id="UP001597068">
    <property type="component" value="Unassembled WGS sequence"/>
</dbReference>